<proteinExistence type="predicted"/>
<dbReference type="Pfam" id="PF01592">
    <property type="entry name" value="NifU_N"/>
    <property type="match status" value="1"/>
</dbReference>
<name>W9S764_9ROSA</name>
<dbReference type="GO" id="GO:0051536">
    <property type="term" value="F:iron-sulfur cluster binding"/>
    <property type="evidence" value="ECO:0007669"/>
    <property type="project" value="InterPro"/>
</dbReference>
<protein>
    <submittedName>
        <fullName evidence="3">Iron-sulfur cluster assembly protein 3</fullName>
    </submittedName>
</protein>
<dbReference type="SUPFAM" id="SSF82649">
    <property type="entry name" value="SufE/NifU"/>
    <property type="match status" value="1"/>
</dbReference>
<dbReference type="InterPro" id="IPR002871">
    <property type="entry name" value="NIF_FeS_clus_asmbl_NifU_N"/>
</dbReference>
<dbReference type="AlphaFoldDB" id="W9S764"/>
<dbReference type="Proteomes" id="UP000030645">
    <property type="component" value="Unassembled WGS sequence"/>
</dbReference>
<gene>
    <name evidence="3" type="ORF">L484_015055</name>
</gene>
<evidence type="ECO:0000313" key="3">
    <source>
        <dbReference type="EMBL" id="EXC30563.1"/>
    </source>
</evidence>
<feature type="region of interest" description="Disordered" evidence="1">
    <location>
        <begin position="59"/>
        <end position="79"/>
    </location>
</feature>
<evidence type="ECO:0000259" key="2">
    <source>
        <dbReference type="Pfam" id="PF01592"/>
    </source>
</evidence>
<organism evidence="3 4">
    <name type="scientific">Morus notabilis</name>
    <dbReference type="NCBI Taxonomy" id="981085"/>
    <lineage>
        <taxon>Eukaryota</taxon>
        <taxon>Viridiplantae</taxon>
        <taxon>Streptophyta</taxon>
        <taxon>Embryophyta</taxon>
        <taxon>Tracheophyta</taxon>
        <taxon>Spermatophyta</taxon>
        <taxon>Magnoliopsida</taxon>
        <taxon>eudicotyledons</taxon>
        <taxon>Gunneridae</taxon>
        <taxon>Pentapetalae</taxon>
        <taxon>rosids</taxon>
        <taxon>fabids</taxon>
        <taxon>Rosales</taxon>
        <taxon>Moraceae</taxon>
        <taxon>Moreae</taxon>
        <taxon>Morus</taxon>
    </lineage>
</organism>
<dbReference type="Gene3D" id="3.90.1010.10">
    <property type="match status" value="1"/>
</dbReference>
<sequence>MAASSLVTEWVKGKQMEEALTIKNEEIVNYLSLPPIKFHYSILAENSIKAAVKNYKEKHGKSTEERYCDGVDRDKGRAL</sequence>
<dbReference type="EMBL" id="KE346210">
    <property type="protein sequence ID" value="EXC30563.1"/>
    <property type="molecule type" value="Genomic_DNA"/>
</dbReference>
<feature type="domain" description="NIF system FeS cluster assembly NifU N-terminal" evidence="2">
    <location>
        <begin position="1"/>
        <end position="60"/>
    </location>
</feature>
<accession>W9S764</accession>
<dbReference type="eggNOG" id="KOG3361">
    <property type="taxonomic scope" value="Eukaryota"/>
</dbReference>
<dbReference type="PANTHER" id="PTHR10093">
    <property type="entry name" value="IRON-SULFUR CLUSTER ASSEMBLY ENZYME NIFU HOMOLOG"/>
    <property type="match status" value="1"/>
</dbReference>
<reference evidence="4" key="1">
    <citation type="submission" date="2013-01" db="EMBL/GenBank/DDBJ databases">
        <title>Draft Genome Sequence of a Mulberry Tree, Morus notabilis C.K. Schneid.</title>
        <authorList>
            <person name="He N."/>
            <person name="Zhao S."/>
        </authorList>
    </citation>
    <scope>NUCLEOTIDE SEQUENCE</scope>
</reference>
<evidence type="ECO:0000313" key="4">
    <source>
        <dbReference type="Proteomes" id="UP000030645"/>
    </source>
</evidence>
<dbReference type="STRING" id="981085.W9S764"/>
<evidence type="ECO:0000256" key="1">
    <source>
        <dbReference type="SAM" id="MobiDB-lite"/>
    </source>
</evidence>
<dbReference type="GO" id="GO:0005506">
    <property type="term" value="F:iron ion binding"/>
    <property type="evidence" value="ECO:0007669"/>
    <property type="project" value="InterPro"/>
</dbReference>
<keyword evidence="4" id="KW-1185">Reference proteome</keyword>
<dbReference type="GO" id="GO:0016226">
    <property type="term" value="P:iron-sulfur cluster assembly"/>
    <property type="evidence" value="ECO:0007669"/>
    <property type="project" value="InterPro"/>
</dbReference>